<dbReference type="OrthoDB" id="5391425at2"/>
<organism evidence="2 3">
    <name type="scientific">Trichlorobacter thiogenes</name>
    <dbReference type="NCBI Taxonomy" id="115783"/>
    <lineage>
        <taxon>Bacteria</taxon>
        <taxon>Pseudomonadati</taxon>
        <taxon>Thermodesulfobacteriota</taxon>
        <taxon>Desulfuromonadia</taxon>
        <taxon>Geobacterales</taxon>
        <taxon>Geobacteraceae</taxon>
        <taxon>Trichlorobacter</taxon>
    </lineage>
</organism>
<protein>
    <submittedName>
        <fullName evidence="2">C(7)-type cytochrome triheme domain-containing protein</fullName>
    </submittedName>
</protein>
<dbReference type="InterPro" id="IPR036280">
    <property type="entry name" value="Multihaem_cyt_sf"/>
</dbReference>
<dbReference type="Pfam" id="PF14522">
    <property type="entry name" value="Cytochrome_C7"/>
    <property type="match status" value="4"/>
</dbReference>
<keyword evidence="3" id="KW-1185">Reference proteome</keyword>
<dbReference type="STRING" id="115783.SAMN02745119_02820"/>
<dbReference type="PANTHER" id="PTHR39425">
    <property type="entry name" value="LIPOPROTEIN CYTOCHROME C"/>
    <property type="match status" value="1"/>
</dbReference>
<feature type="domain" description="Cytochrome c7-like" evidence="1">
    <location>
        <begin position="116"/>
        <end position="175"/>
    </location>
</feature>
<dbReference type="EMBL" id="FUWR01000019">
    <property type="protein sequence ID" value="SKA14011.1"/>
    <property type="molecule type" value="Genomic_DNA"/>
</dbReference>
<evidence type="ECO:0000259" key="1">
    <source>
        <dbReference type="Pfam" id="PF14522"/>
    </source>
</evidence>
<dbReference type="AlphaFoldDB" id="A0A1T4REG3"/>
<dbReference type="Gene3D" id="3.90.10.10">
    <property type="entry name" value="Cytochrome C3"/>
    <property type="match status" value="4"/>
</dbReference>
<dbReference type="NCBIfam" id="TIGR04257">
    <property type="entry name" value="nanowire_3heme"/>
    <property type="match status" value="4"/>
</dbReference>
<evidence type="ECO:0000313" key="3">
    <source>
        <dbReference type="Proteomes" id="UP000190102"/>
    </source>
</evidence>
<dbReference type="RefSeq" id="WP_078791045.1">
    <property type="nucleotide sequence ID" value="NZ_FUWR01000019.1"/>
</dbReference>
<dbReference type="SUPFAM" id="SSF48695">
    <property type="entry name" value="Multiheme cytochromes"/>
    <property type="match status" value="2"/>
</dbReference>
<dbReference type="InterPro" id="IPR029467">
    <property type="entry name" value="Cyt_c7-like"/>
</dbReference>
<accession>A0A1T4REG3</accession>
<feature type="domain" description="Cytochrome c7-like" evidence="1">
    <location>
        <begin position="193"/>
        <end position="253"/>
    </location>
</feature>
<dbReference type="PANTHER" id="PTHR39425:SF1">
    <property type="entry name" value="CYTOCHROME C7-LIKE DOMAIN-CONTAINING PROTEIN"/>
    <property type="match status" value="1"/>
</dbReference>
<evidence type="ECO:0000313" key="2">
    <source>
        <dbReference type="EMBL" id="SKA14011.1"/>
    </source>
</evidence>
<sequence>MNGRIITFFAAVIVMLMTVPVQAKDIRFSFKNASAVVFSHDTHLAKNKDCKTCHSAIFNLSKKRSYSMAEMEKGLSCGACHNGKKAFSVATEKDCSKCHRGTPSAITYRIPAGNAMFSHDSHVNGKGLGCKSCHKGGPIRRGVSMAEMEKGKSCGACHNGKTAFTAAANCGSCHRGLATKTLKYKSKPVNDAVFSHDFHVQAYKCGDCHTKKYDYRQGSRKATMADMAKGKSCGSCHDGKTAFASTGDCNKCHVGYKPANLTFKNSRGTVVGYFSHDFHTAAYKCSDCHTKTFPYGGGKRMTMADMGKGKSCGACHDGKTAFAVSGSCAKCHKKS</sequence>
<dbReference type="InterPro" id="IPR026352">
    <property type="entry name" value="Nanowire_3heme"/>
</dbReference>
<dbReference type="Proteomes" id="UP000190102">
    <property type="component" value="Unassembled WGS sequence"/>
</dbReference>
<feature type="domain" description="Cytochrome c7-like" evidence="1">
    <location>
        <begin position="274"/>
        <end position="333"/>
    </location>
</feature>
<feature type="domain" description="Cytochrome c7-like" evidence="1">
    <location>
        <begin position="36"/>
        <end position="100"/>
    </location>
</feature>
<reference evidence="3" key="1">
    <citation type="submission" date="2017-02" db="EMBL/GenBank/DDBJ databases">
        <authorList>
            <person name="Varghese N."/>
            <person name="Submissions S."/>
        </authorList>
    </citation>
    <scope>NUCLEOTIDE SEQUENCE [LARGE SCALE GENOMIC DNA]</scope>
    <source>
        <strain evidence="3">ATCC BAA-34</strain>
    </source>
</reference>
<proteinExistence type="predicted"/>
<name>A0A1T4REG3_9BACT</name>
<gene>
    <name evidence="2" type="ORF">SAMN02745119_02820</name>
</gene>